<dbReference type="SUPFAM" id="SSF52172">
    <property type="entry name" value="CheY-like"/>
    <property type="match status" value="1"/>
</dbReference>
<evidence type="ECO:0000259" key="4">
    <source>
        <dbReference type="PROSITE" id="PS51831"/>
    </source>
</evidence>
<dbReference type="Gene3D" id="3.40.50.2300">
    <property type="match status" value="1"/>
</dbReference>
<dbReference type="PROSITE" id="PS50110">
    <property type="entry name" value="RESPONSE_REGULATORY"/>
    <property type="match status" value="1"/>
</dbReference>
<evidence type="ECO:0000256" key="2">
    <source>
        <dbReference type="SAM" id="Coils"/>
    </source>
</evidence>
<dbReference type="InterPro" id="IPR052020">
    <property type="entry name" value="Cyclic_di-GMP/3'3'-cGAMP_PDE"/>
</dbReference>
<dbReference type="InterPro" id="IPR037522">
    <property type="entry name" value="HD_GYP_dom"/>
</dbReference>
<dbReference type="PANTHER" id="PTHR45228:SF8">
    <property type="entry name" value="TWO-COMPONENT RESPONSE REGULATOR-RELATED"/>
    <property type="match status" value="1"/>
</dbReference>
<evidence type="ECO:0000256" key="1">
    <source>
        <dbReference type="PROSITE-ProRule" id="PRU00169"/>
    </source>
</evidence>
<dbReference type="PANTHER" id="PTHR45228">
    <property type="entry name" value="CYCLIC DI-GMP PHOSPHODIESTERASE TM_0186-RELATED"/>
    <property type="match status" value="1"/>
</dbReference>
<dbReference type="EMBL" id="VYGV01000012">
    <property type="protein sequence ID" value="NWF46426.1"/>
    <property type="molecule type" value="Genomic_DNA"/>
</dbReference>
<keyword evidence="2" id="KW-0175">Coiled coil</keyword>
<sequence>MLKCAAGVSKQPEHTRIRDTMTPTALLEPPPAEVVEGPSGVPTVLTVDDEPSVLNALRRVFRSQGIATLQATSAAEGLSLLKTHRVDLVISDMRMPEMDGARFLERVKIHDESIVRVLLTGYADMSSTIAAINRGAIHRYIAKPWDDQDLVLVVREALSRRDLEKKNAELTELTKRQNEQLRDINQTLETRVAARTAELEQINGMLDAAYADLDNTFVLAVNVFSSLMEMRGGHPGHSRRVAELARETAKRLGLPDRDVRDVHLAALVHDVGTIGFPDTMLGKPVSTYTAEEHQRYRRHTIDGETALMALSQLQGVARIVRQHHERVDGKGFPDGLAGAEIVLGARIVAAASDLDELAHGHMGEINHSAERAHSMLRGGMDTRYDPAVVETLLQVVVDMAAAAKDDVQIDVRDLRPGMVLARAVLSAKGAILLAAGYVFDERVVRQVTNFSTKEGVHLTLWVQRDSIPGGTPLMAPPKVHA</sequence>
<dbReference type="PROSITE" id="PS51831">
    <property type="entry name" value="HD"/>
    <property type="match status" value="1"/>
</dbReference>
<evidence type="ECO:0000259" key="5">
    <source>
        <dbReference type="PROSITE" id="PS51832"/>
    </source>
</evidence>
<dbReference type="InterPro" id="IPR011006">
    <property type="entry name" value="CheY-like_superfamily"/>
</dbReference>
<feature type="modified residue" description="4-aspartylphosphate" evidence="1">
    <location>
        <position position="92"/>
    </location>
</feature>
<evidence type="ECO:0000259" key="3">
    <source>
        <dbReference type="PROSITE" id="PS50110"/>
    </source>
</evidence>
<protein>
    <submittedName>
        <fullName evidence="6">Response regulator</fullName>
    </submittedName>
</protein>
<organism evidence="6 7">
    <name type="scientific">Hydrogenophaga aromaticivorans</name>
    <dbReference type="NCBI Taxonomy" id="2610898"/>
    <lineage>
        <taxon>Bacteria</taxon>
        <taxon>Pseudomonadati</taxon>
        <taxon>Pseudomonadota</taxon>
        <taxon>Betaproteobacteria</taxon>
        <taxon>Burkholderiales</taxon>
        <taxon>Comamonadaceae</taxon>
        <taxon>Hydrogenophaga</taxon>
    </lineage>
</organism>
<dbReference type="InterPro" id="IPR006674">
    <property type="entry name" value="HD_domain"/>
</dbReference>
<dbReference type="GO" id="GO:0000160">
    <property type="term" value="P:phosphorelay signal transduction system"/>
    <property type="evidence" value="ECO:0007669"/>
    <property type="project" value="InterPro"/>
</dbReference>
<feature type="domain" description="Response regulatory" evidence="3">
    <location>
        <begin position="43"/>
        <end position="158"/>
    </location>
</feature>
<dbReference type="InterPro" id="IPR001789">
    <property type="entry name" value="Sig_transdc_resp-reg_receiver"/>
</dbReference>
<keyword evidence="7" id="KW-1185">Reference proteome</keyword>
<feature type="coiled-coil region" evidence="2">
    <location>
        <begin position="160"/>
        <end position="187"/>
    </location>
</feature>
<dbReference type="InterPro" id="IPR003607">
    <property type="entry name" value="HD/PDEase_dom"/>
</dbReference>
<dbReference type="GO" id="GO:0008081">
    <property type="term" value="F:phosphoric diester hydrolase activity"/>
    <property type="evidence" value="ECO:0007669"/>
    <property type="project" value="UniProtKB-ARBA"/>
</dbReference>
<dbReference type="Pfam" id="PF13487">
    <property type="entry name" value="HD_5"/>
    <property type="match status" value="1"/>
</dbReference>
<proteinExistence type="predicted"/>
<name>A0A7Y8KYL6_9BURK</name>
<dbReference type="Proteomes" id="UP000545507">
    <property type="component" value="Unassembled WGS sequence"/>
</dbReference>
<feature type="domain" description="HD" evidence="4">
    <location>
        <begin position="234"/>
        <end position="357"/>
    </location>
</feature>
<accession>A0A7Y8KYL6</accession>
<comment type="caution">
    <text evidence="6">The sequence shown here is derived from an EMBL/GenBank/DDBJ whole genome shotgun (WGS) entry which is preliminary data.</text>
</comment>
<dbReference type="SUPFAM" id="SSF109604">
    <property type="entry name" value="HD-domain/PDEase-like"/>
    <property type="match status" value="1"/>
</dbReference>
<dbReference type="Gene3D" id="1.10.3210.10">
    <property type="entry name" value="Hypothetical protein af1432"/>
    <property type="match status" value="1"/>
</dbReference>
<evidence type="ECO:0000313" key="6">
    <source>
        <dbReference type="EMBL" id="NWF46426.1"/>
    </source>
</evidence>
<dbReference type="SMART" id="SM00448">
    <property type="entry name" value="REC"/>
    <property type="match status" value="1"/>
</dbReference>
<keyword evidence="1" id="KW-0597">Phosphoprotein</keyword>
<evidence type="ECO:0000313" key="7">
    <source>
        <dbReference type="Proteomes" id="UP000545507"/>
    </source>
</evidence>
<dbReference type="AlphaFoldDB" id="A0A7Y8KYL6"/>
<feature type="domain" description="HD-GYP" evidence="5">
    <location>
        <begin position="213"/>
        <end position="408"/>
    </location>
</feature>
<gene>
    <name evidence="6" type="ORF">F3K02_14380</name>
</gene>
<reference evidence="6 7" key="1">
    <citation type="submission" date="2019-09" db="EMBL/GenBank/DDBJ databases">
        <title>Hydrogenophaga aromatica sp. nov., isolated from a para-xylene-degrading enrichment culture.</title>
        <authorList>
            <person name="Tancsics A."/>
            <person name="Banerjee S."/>
        </authorList>
    </citation>
    <scope>NUCLEOTIDE SEQUENCE [LARGE SCALE GENOMIC DNA]</scope>
    <source>
        <strain evidence="6 7">D2P1</strain>
    </source>
</reference>
<dbReference type="Pfam" id="PF00072">
    <property type="entry name" value="Response_reg"/>
    <property type="match status" value="1"/>
</dbReference>
<dbReference type="CDD" id="cd00077">
    <property type="entry name" value="HDc"/>
    <property type="match status" value="1"/>
</dbReference>
<dbReference type="CDD" id="cd17569">
    <property type="entry name" value="REC_HupR-like"/>
    <property type="match status" value="1"/>
</dbReference>
<dbReference type="PROSITE" id="PS51832">
    <property type="entry name" value="HD_GYP"/>
    <property type="match status" value="1"/>
</dbReference>